<feature type="transmembrane region" description="Helical" evidence="1">
    <location>
        <begin position="498"/>
        <end position="523"/>
    </location>
</feature>
<keyword evidence="1" id="KW-1133">Transmembrane helix</keyword>
<feature type="transmembrane region" description="Helical" evidence="1">
    <location>
        <begin position="5"/>
        <end position="25"/>
    </location>
</feature>
<dbReference type="InterPro" id="IPR052155">
    <property type="entry name" value="Biofilm_reg_signaling"/>
</dbReference>
<evidence type="ECO:0000256" key="1">
    <source>
        <dbReference type="SAM" id="Phobius"/>
    </source>
</evidence>
<dbReference type="InterPro" id="IPR043128">
    <property type="entry name" value="Rev_trsase/Diguanyl_cyclase"/>
</dbReference>
<dbReference type="CDD" id="cd01949">
    <property type="entry name" value="GGDEF"/>
    <property type="match status" value="1"/>
</dbReference>
<evidence type="ECO:0000259" key="2">
    <source>
        <dbReference type="PROSITE" id="PS50887"/>
    </source>
</evidence>
<keyword evidence="1" id="KW-0472">Membrane</keyword>
<dbReference type="SUPFAM" id="SSF53850">
    <property type="entry name" value="Periplasmic binding protein-like II"/>
    <property type="match status" value="2"/>
</dbReference>
<dbReference type="Gene3D" id="3.40.190.10">
    <property type="entry name" value="Periplasmic binding protein-like II"/>
    <property type="match status" value="2"/>
</dbReference>
<dbReference type="AlphaFoldDB" id="A0A9D1DUQ8"/>
<dbReference type="EMBL" id="DVHC01000040">
    <property type="protein sequence ID" value="HIR59179.1"/>
    <property type="molecule type" value="Genomic_DNA"/>
</dbReference>
<feature type="domain" description="GGDEF" evidence="2">
    <location>
        <begin position="566"/>
        <end position="684"/>
    </location>
</feature>
<dbReference type="NCBIfam" id="TIGR00254">
    <property type="entry name" value="GGDEF"/>
    <property type="match status" value="1"/>
</dbReference>
<dbReference type="InterPro" id="IPR000160">
    <property type="entry name" value="GGDEF_dom"/>
</dbReference>
<dbReference type="SUPFAM" id="SSF55073">
    <property type="entry name" value="Nucleotide cyclase"/>
    <property type="match status" value="1"/>
</dbReference>
<gene>
    <name evidence="3" type="ORF">IAB38_03930</name>
</gene>
<organism evidence="3 4">
    <name type="scientific">Candidatus Onthousia excrementipullorum</name>
    <dbReference type="NCBI Taxonomy" id="2840884"/>
    <lineage>
        <taxon>Bacteria</taxon>
        <taxon>Bacillati</taxon>
        <taxon>Bacillota</taxon>
        <taxon>Bacilli</taxon>
        <taxon>Candidatus Onthousia</taxon>
    </lineage>
</organism>
<accession>A0A9D1DUQ8</accession>
<name>A0A9D1DUQ8_9FIRM</name>
<evidence type="ECO:0000313" key="3">
    <source>
        <dbReference type="EMBL" id="HIR59179.1"/>
    </source>
</evidence>
<dbReference type="Gene3D" id="3.30.70.270">
    <property type="match status" value="1"/>
</dbReference>
<dbReference type="InterPro" id="IPR029787">
    <property type="entry name" value="Nucleotide_cyclase"/>
</dbReference>
<protein>
    <submittedName>
        <fullName evidence="3">GGDEF domain-containing protein</fullName>
    </submittedName>
</protein>
<dbReference type="Pfam" id="PF00990">
    <property type="entry name" value="GGDEF"/>
    <property type="match status" value="1"/>
</dbReference>
<evidence type="ECO:0000313" key="4">
    <source>
        <dbReference type="Proteomes" id="UP000824232"/>
    </source>
</evidence>
<dbReference type="SMART" id="SM00267">
    <property type="entry name" value="GGDEF"/>
    <property type="match status" value="1"/>
</dbReference>
<sequence>MKKKLLIILPLLVVVIVFVGVFFYYNREDAKTSLTVNEKKWALENSTTMIDINVINDYPLYGLNGEGVFFNFLDDFEKNVGLEFNKIAYSKNDDLEKNKAYSFRILNNEDELSNNDLLIATDGYIAIGKEYRRINRVSDMSNITFGVFNSDVAEISYYLKTGTNLAFKSYDTIDELFQALDNDEVGMIIIPNIMYLDKTIENNSYYINYYFTEMSKKIVLTLSSDKSNARLNTIIRKYFEKWKTDNYVDEYNDVYFNYYITENNVSSKDSTDLVKKNYVYGYVENYPYEVDVDGDVSGIAGEYLKRMSRLTDISFSYKKYGSIEALRKAIEKGDVDIYFDYYNFNNVNDDYKETISTFIEDYVVLGRRSDNHVVNSFESLKDEKIAMLDNTSLYNYFENNSRSDITTYDNNNDLVKNANDKMLVVDKEVYNLYKNTTFEDYDVLYQDTMMNDYKFMVKNNNNTFYNLFNYIITTNSYYNYRNNGLADISRSIVERSSFMGLFLIILIIVSVPLIALAFLYLYFKRRHKIKKVKKEDRHKYTDLLTSLKNRNYLNKKAPDWEASKVFPQAVVIIDLNNVKYVNDNYGHEEGDKLIVTAASTLVNTQLENSEIIRTDGNEFLVYLVGYSERQVETYAKKLEKEMKNLPHDFGASVGYSMILDDIKTLDDAINEATLEMMTKKQGLK</sequence>
<comment type="caution">
    <text evidence="3">The sequence shown here is derived from an EMBL/GenBank/DDBJ whole genome shotgun (WGS) entry which is preliminary data.</text>
</comment>
<dbReference type="PANTHER" id="PTHR44757:SF2">
    <property type="entry name" value="BIOFILM ARCHITECTURE MAINTENANCE PROTEIN MBAA"/>
    <property type="match status" value="1"/>
</dbReference>
<dbReference type="Proteomes" id="UP000824232">
    <property type="component" value="Unassembled WGS sequence"/>
</dbReference>
<dbReference type="PROSITE" id="PS50887">
    <property type="entry name" value="GGDEF"/>
    <property type="match status" value="1"/>
</dbReference>
<proteinExistence type="predicted"/>
<reference evidence="3" key="2">
    <citation type="journal article" date="2021" name="PeerJ">
        <title>Extensive microbial diversity within the chicken gut microbiome revealed by metagenomics and culture.</title>
        <authorList>
            <person name="Gilroy R."/>
            <person name="Ravi A."/>
            <person name="Getino M."/>
            <person name="Pursley I."/>
            <person name="Horton D.L."/>
            <person name="Alikhan N.F."/>
            <person name="Baker D."/>
            <person name="Gharbi K."/>
            <person name="Hall N."/>
            <person name="Watson M."/>
            <person name="Adriaenssens E.M."/>
            <person name="Foster-Nyarko E."/>
            <person name="Jarju S."/>
            <person name="Secka A."/>
            <person name="Antonio M."/>
            <person name="Oren A."/>
            <person name="Chaudhuri R.R."/>
            <person name="La Ragione R."/>
            <person name="Hildebrand F."/>
            <person name="Pallen M.J."/>
        </authorList>
    </citation>
    <scope>NUCLEOTIDE SEQUENCE</scope>
    <source>
        <strain evidence="3">CHK184-20233</strain>
    </source>
</reference>
<reference evidence="3" key="1">
    <citation type="submission" date="2020-10" db="EMBL/GenBank/DDBJ databases">
        <authorList>
            <person name="Gilroy R."/>
        </authorList>
    </citation>
    <scope>NUCLEOTIDE SEQUENCE</scope>
    <source>
        <strain evidence="3">CHK184-20233</strain>
    </source>
</reference>
<dbReference type="PANTHER" id="PTHR44757">
    <property type="entry name" value="DIGUANYLATE CYCLASE DGCP"/>
    <property type="match status" value="1"/>
</dbReference>
<keyword evidence="1" id="KW-0812">Transmembrane</keyword>